<proteinExistence type="predicted"/>
<reference evidence="2" key="1">
    <citation type="submission" date="2021-01" db="EMBL/GenBank/DDBJ databases">
        <title>Genome sequence of strain Noviherbaspirillum sp. DKR-6.</title>
        <authorList>
            <person name="Chaudhary D.K."/>
        </authorList>
    </citation>
    <scope>NUCLEOTIDE SEQUENCE</scope>
    <source>
        <strain evidence="2">DKR-6</strain>
    </source>
</reference>
<name>A0A934WAF4_9BURK</name>
<dbReference type="EMBL" id="JAEPBG010000029">
    <property type="protein sequence ID" value="MBK4738879.1"/>
    <property type="molecule type" value="Genomic_DNA"/>
</dbReference>
<organism evidence="2 3">
    <name type="scientific">Noviherbaspirillum pedocola</name>
    <dbReference type="NCBI Taxonomy" id="2801341"/>
    <lineage>
        <taxon>Bacteria</taxon>
        <taxon>Pseudomonadati</taxon>
        <taxon>Pseudomonadota</taxon>
        <taxon>Betaproteobacteria</taxon>
        <taxon>Burkholderiales</taxon>
        <taxon>Oxalobacteraceae</taxon>
        <taxon>Noviherbaspirillum</taxon>
    </lineage>
</organism>
<accession>A0A934WAF4</accession>
<feature type="region of interest" description="Disordered" evidence="1">
    <location>
        <begin position="114"/>
        <end position="134"/>
    </location>
</feature>
<evidence type="ECO:0000313" key="2">
    <source>
        <dbReference type="EMBL" id="MBK4738879.1"/>
    </source>
</evidence>
<dbReference type="RefSeq" id="WP_200598249.1">
    <property type="nucleotide sequence ID" value="NZ_JAEPBG010000029.1"/>
</dbReference>
<evidence type="ECO:0000256" key="1">
    <source>
        <dbReference type="SAM" id="MobiDB-lite"/>
    </source>
</evidence>
<evidence type="ECO:0000313" key="3">
    <source>
        <dbReference type="Proteomes" id="UP000622890"/>
    </source>
</evidence>
<protein>
    <submittedName>
        <fullName evidence="2">Uncharacterized protein</fullName>
    </submittedName>
</protein>
<sequence>MADPVSSAARFFFTPPPLPPAEHAAATTNGEPTRRGVLRRVFHAGALAMRHLFRNRVACDAFIASSFDALNTMPVGVTNALPQHSAASPLQHPKEREPWHIQFTQRLPLHLPLTNLRRRRRERNPRQRSSPMRCCAQRHQALACSR</sequence>
<dbReference type="Proteomes" id="UP000622890">
    <property type="component" value="Unassembled WGS sequence"/>
</dbReference>
<keyword evidence="3" id="KW-1185">Reference proteome</keyword>
<gene>
    <name evidence="2" type="ORF">JJB74_30065</name>
</gene>
<comment type="caution">
    <text evidence="2">The sequence shown here is derived from an EMBL/GenBank/DDBJ whole genome shotgun (WGS) entry which is preliminary data.</text>
</comment>
<dbReference type="AlphaFoldDB" id="A0A934WAF4"/>